<dbReference type="PROSITE" id="PS00102">
    <property type="entry name" value="PHOSPHORYLASE"/>
    <property type="match status" value="1"/>
</dbReference>
<proteinExistence type="inferred from homology"/>
<accession>A0ABS8WAU0</accession>
<comment type="catalytic activity">
    <reaction evidence="1 9">
        <text>[(1-&gt;4)-alpha-D-glucosyl](n) + phosphate = [(1-&gt;4)-alpha-D-glucosyl](n-1) + alpha-D-glucose 1-phosphate</text>
        <dbReference type="Rhea" id="RHEA:41732"/>
        <dbReference type="Rhea" id="RHEA-COMP:9584"/>
        <dbReference type="Rhea" id="RHEA-COMP:9586"/>
        <dbReference type="ChEBI" id="CHEBI:15444"/>
        <dbReference type="ChEBI" id="CHEBI:43474"/>
        <dbReference type="ChEBI" id="CHEBI:58601"/>
        <dbReference type="EC" id="2.4.1.1"/>
    </reaction>
</comment>
<dbReference type="EMBL" id="JAIMJA010000016">
    <property type="protein sequence ID" value="MCE2596139.1"/>
    <property type="molecule type" value="Genomic_DNA"/>
</dbReference>
<comment type="function">
    <text evidence="8">Phosphorylase is an important allosteric enzyme in carbohydrate metabolism. Enzymes from different sources differ in their regulatory mechanisms and in their natural substrates. However, all known phosphorylases share catalytic and structural properties.</text>
</comment>
<organism evidence="10 11">
    <name type="scientific">Motilimonas cestriensis</name>
    <dbReference type="NCBI Taxonomy" id="2742685"/>
    <lineage>
        <taxon>Bacteria</taxon>
        <taxon>Pseudomonadati</taxon>
        <taxon>Pseudomonadota</taxon>
        <taxon>Gammaproteobacteria</taxon>
        <taxon>Alteromonadales</taxon>
        <taxon>Alteromonadales genera incertae sedis</taxon>
        <taxon>Motilimonas</taxon>
    </lineage>
</organism>
<evidence type="ECO:0000256" key="8">
    <source>
        <dbReference type="ARBA" id="ARBA00025174"/>
    </source>
</evidence>
<keyword evidence="6 9" id="KW-0663">Pyridoxal phosphate</keyword>
<comment type="cofactor">
    <cofactor evidence="2 9">
        <name>pyridoxal 5'-phosphate</name>
        <dbReference type="ChEBI" id="CHEBI:597326"/>
    </cofactor>
</comment>
<dbReference type="PANTHER" id="PTHR11468">
    <property type="entry name" value="GLYCOGEN PHOSPHORYLASE"/>
    <property type="match status" value="1"/>
</dbReference>
<evidence type="ECO:0000256" key="9">
    <source>
        <dbReference type="RuleBase" id="RU000587"/>
    </source>
</evidence>
<dbReference type="InterPro" id="IPR035090">
    <property type="entry name" value="Pyridoxal_P_attach_site"/>
</dbReference>
<gene>
    <name evidence="10" type="ORF">K6Y31_15100</name>
</gene>
<dbReference type="InterPro" id="IPR011833">
    <property type="entry name" value="Glycg_phsphrylas"/>
</dbReference>
<dbReference type="InterPro" id="IPR000811">
    <property type="entry name" value="Glyco_trans_35"/>
</dbReference>
<name>A0ABS8WAU0_9GAMM</name>
<keyword evidence="4 9" id="KW-0328">Glycosyltransferase</keyword>
<protein>
    <recommendedName>
        <fullName evidence="9">Alpha-1,4 glucan phosphorylase</fullName>
        <ecNumber evidence="9">2.4.1.1</ecNumber>
    </recommendedName>
</protein>
<evidence type="ECO:0000256" key="3">
    <source>
        <dbReference type="ARBA" id="ARBA00006047"/>
    </source>
</evidence>
<evidence type="ECO:0000256" key="6">
    <source>
        <dbReference type="ARBA" id="ARBA00022898"/>
    </source>
</evidence>
<dbReference type="RefSeq" id="WP_233053791.1">
    <property type="nucleotide sequence ID" value="NZ_JAIMJA010000016.1"/>
</dbReference>
<keyword evidence="5 9" id="KW-0808">Transferase</keyword>
<dbReference type="Gene3D" id="3.40.50.2000">
    <property type="entry name" value="Glycogen Phosphorylase B"/>
    <property type="match status" value="2"/>
</dbReference>
<evidence type="ECO:0000256" key="1">
    <source>
        <dbReference type="ARBA" id="ARBA00001275"/>
    </source>
</evidence>
<comment type="caution">
    <text evidence="10">The sequence shown here is derived from an EMBL/GenBank/DDBJ whole genome shotgun (WGS) entry which is preliminary data.</text>
</comment>
<dbReference type="CDD" id="cd04300">
    <property type="entry name" value="GT35_Glycogen_Phosphorylase"/>
    <property type="match status" value="1"/>
</dbReference>
<dbReference type="PANTHER" id="PTHR11468:SF25">
    <property type="entry name" value="MALTODEXTRIN PHOSPHORYLASE"/>
    <property type="match status" value="1"/>
</dbReference>
<evidence type="ECO:0000256" key="5">
    <source>
        <dbReference type="ARBA" id="ARBA00022679"/>
    </source>
</evidence>
<evidence type="ECO:0000256" key="7">
    <source>
        <dbReference type="ARBA" id="ARBA00023277"/>
    </source>
</evidence>
<evidence type="ECO:0000256" key="2">
    <source>
        <dbReference type="ARBA" id="ARBA00001933"/>
    </source>
</evidence>
<sequence length="820" mass="93056">MLTKEKPTSLSVEKLKLSIVRHLRTTLASNEHVASQNTWWQATCFALNEEIFENAWSTFKQTRLDHCARTVNYLSLEFLIGRLTTNNLINLGLEDKVRQALNELGQDINAISGEERDPSLGNGGLGRLAACFMDSLVTLEYPAVGYGLHYQYGLFRQGIKNGEQVEYPDNWRDYGYPFEVCRSSFALDIPLYGHVETYYQGDTMRKRWVPSQYLRGVPWDIPVVGFEVKNVNTLRLWECRAVNEFDLNQFNQGCFASALHEKVKAESVTQVLYPNDESEMGKELRLIQQYFLCACSVRDIINRHKEHFASLDNLCDTNVMQLNDTHPAIAIPELMRILLDEEGIEWDKAWKISQRCFAYTNHTLLPEALETWPVDLIAKVLPRHIEIINEINYLFLSQVVEKQWPGDQEKLIKLSIFEEGYPRQVRMANLSVIGSYKVNGVAKLHTQLVKSDLFPEFDALFPDRLVNVTNGVTPRRWLRQCNPALAQLISANIGPQWQKDLSLLAGVEKYATDKKFVQQYADIKLANKQKLANYIKDNLAIDVSTEAIFDVQIKRLHEYKRQHLNLLHILTLYRRLLADPNYDMHSRVFIFAAKAAPGYRLAKDIIYAINKVAAVINSDERIKGKIKVVFLPDYSVTLAELIIPAADVSEQISTAGKEASGTGNMKLGLNGALTLGTLDGANVEIAEEVGDEHAFIFGLTVDQVNALKASGYRPQDYIAQNDELKAVVDWLCGDKFTPEEPGRLSSIAHSLVQGGDPYLVLADFAAYVEAQAQLDKAYRNRTAWLHSTILNTARLGKFSSDRSIEDYVRDIWHLKKVSVK</sequence>
<keyword evidence="11" id="KW-1185">Reference proteome</keyword>
<dbReference type="PIRSF" id="PIRSF000460">
    <property type="entry name" value="Pprylas_GlgP"/>
    <property type="match status" value="1"/>
</dbReference>
<evidence type="ECO:0000313" key="11">
    <source>
        <dbReference type="Proteomes" id="UP001201273"/>
    </source>
</evidence>
<dbReference type="NCBIfam" id="TIGR02093">
    <property type="entry name" value="P_ylase"/>
    <property type="match status" value="1"/>
</dbReference>
<keyword evidence="7 9" id="KW-0119">Carbohydrate metabolism</keyword>
<comment type="function">
    <text evidence="9">Allosteric enzyme that catalyzes the rate-limiting step in glycogen catabolism, the phosphorolytic cleavage of glycogen to produce glucose-1-phosphate, and plays a central role in maintaining cellular and organismal glucose homeostasis.</text>
</comment>
<evidence type="ECO:0000256" key="4">
    <source>
        <dbReference type="ARBA" id="ARBA00022676"/>
    </source>
</evidence>
<dbReference type="Proteomes" id="UP001201273">
    <property type="component" value="Unassembled WGS sequence"/>
</dbReference>
<comment type="similarity">
    <text evidence="3 9">Belongs to the glycogen phosphorylase family.</text>
</comment>
<dbReference type="EC" id="2.4.1.1" evidence="9"/>
<evidence type="ECO:0000313" key="10">
    <source>
        <dbReference type="EMBL" id="MCE2596139.1"/>
    </source>
</evidence>
<reference evidence="10 11" key="1">
    <citation type="journal article" date="2022" name="Environ. Microbiol. Rep.">
        <title>Eco-phylogenetic analyses reveal divergent evolution of vitamin B12 metabolism in the marine bacterial family 'Psychromonadaceae'.</title>
        <authorList>
            <person name="Jin X."/>
            <person name="Yang Y."/>
            <person name="Cao H."/>
            <person name="Gao B."/>
            <person name="Zhao Z."/>
        </authorList>
    </citation>
    <scope>NUCLEOTIDE SEQUENCE [LARGE SCALE GENOMIC DNA]</scope>
    <source>
        <strain evidence="10 11">MKS20</strain>
    </source>
</reference>
<dbReference type="Pfam" id="PF00343">
    <property type="entry name" value="Phosphorylase"/>
    <property type="match status" value="1"/>
</dbReference>
<dbReference type="SUPFAM" id="SSF53756">
    <property type="entry name" value="UDP-Glycosyltransferase/glycogen phosphorylase"/>
    <property type="match status" value="1"/>
</dbReference>